<keyword evidence="3" id="KW-1185">Reference proteome</keyword>
<feature type="region of interest" description="Disordered" evidence="1">
    <location>
        <begin position="271"/>
        <end position="301"/>
    </location>
</feature>
<dbReference type="AlphaFoldDB" id="A0A3P7MW61"/>
<feature type="compositionally biased region" description="Low complexity" evidence="1">
    <location>
        <begin position="272"/>
        <end position="290"/>
    </location>
</feature>
<protein>
    <submittedName>
        <fullName evidence="2">Uncharacterized protein</fullName>
    </submittedName>
</protein>
<evidence type="ECO:0000256" key="1">
    <source>
        <dbReference type="SAM" id="MobiDB-lite"/>
    </source>
</evidence>
<name>A0A3P7MW61_CYLGO</name>
<reference evidence="2 3" key="1">
    <citation type="submission" date="2018-11" db="EMBL/GenBank/DDBJ databases">
        <authorList>
            <consortium name="Pathogen Informatics"/>
        </authorList>
    </citation>
    <scope>NUCLEOTIDE SEQUENCE [LARGE SCALE GENOMIC DNA]</scope>
</reference>
<evidence type="ECO:0000313" key="2">
    <source>
        <dbReference type="EMBL" id="VDN28183.1"/>
    </source>
</evidence>
<dbReference type="OrthoDB" id="5874622at2759"/>
<dbReference type="EMBL" id="UYRV01113385">
    <property type="protein sequence ID" value="VDN28183.1"/>
    <property type="molecule type" value="Genomic_DNA"/>
</dbReference>
<organism evidence="2 3">
    <name type="scientific">Cylicostephanus goldi</name>
    <name type="common">Nematode worm</name>
    <dbReference type="NCBI Taxonomy" id="71465"/>
    <lineage>
        <taxon>Eukaryota</taxon>
        <taxon>Metazoa</taxon>
        <taxon>Ecdysozoa</taxon>
        <taxon>Nematoda</taxon>
        <taxon>Chromadorea</taxon>
        <taxon>Rhabditida</taxon>
        <taxon>Rhabditina</taxon>
        <taxon>Rhabditomorpha</taxon>
        <taxon>Strongyloidea</taxon>
        <taxon>Strongylidae</taxon>
        <taxon>Cylicostephanus</taxon>
    </lineage>
</organism>
<proteinExistence type="predicted"/>
<gene>
    <name evidence="2" type="ORF">CGOC_LOCUS10881</name>
</gene>
<accession>A0A3P7MW61</accession>
<evidence type="ECO:0000313" key="3">
    <source>
        <dbReference type="Proteomes" id="UP000271889"/>
    </source>
</evidence>
<feature type="compositionally biased region" description="Basic and acidic residues" evidence="1">
    <location>
        <begin position="291"/>
        <end position="301"/>
    </location>
</feature>
<dbReference type="Proteomes" id="UP000271889">
    <property type="component" value="Unassembled WGS sequence"/>
</dbReference>
<sequence length="434" mass="48513">MEFWTPNFIGTGLSIADLLEFGLHYYEPTCDPVSSGRYAFLEAVFRAVSVILRENEAIRIDFNAVFAHYEAIKWYHKFVILKSFFDTSTWSNVTFKYPWTGKAKDDAELFCEIPCILTAWPGDNSDLFESFICENFQSEDAEVISRSLLLAFDRGLGGDSVCVLFALPIGAEELSLQQNLHLFARVVEKLSADVRDWERFLSEEEYKFQSVSFAQVFDCTGISFGFFDDEDVSSTQEIVRNADEEKKADSCSHSNAPVRFDDSVFIADGKTTESGTQASSSTSKSSVTGSQEEHLSHPENVELNRETCIGSSDSDVATLLEEIIEKVANMWPAPSMKQPSPNICRLAGSSDDPAASATGEGDVADVILSQLRPSMLENANDNLTWTMNGSSLSFDWEQTEEPRKDEILLVSFSRHLLLEARTEPSISLRKIPHH</sequence>